<accession>A0A7N2KYF3</accession>
<dbReference type="InterPro" id="IPR002213">
    <property type="entry name" value="UDP_glucos_trans"/>
</dbReference>
<protein>
    <recommendedName>
        <fullName evidence="5">Glycosyltransferase</fullName>
        <ecNumber evidence="5">2.4.1.-</ecNumber>
    </recommendedName>
</protein>
<dbReference type="SUPFAM" id="SSF53756">
    <property type="entry name" value="UDP-Glycosyltransferase/glycogen phosphorylase"/>
    <property type="match status" value="1"/>
</dbReference>
<proteinExistence type="inferred from homology"/>
<reference evidence="6" key="2">
    <citation type="submission" date="2021-01" db="UniProtKB">
        <authorList>
            <consortium name="EnsemblPlants"/>
        </authorList>
    </citation>
    <scope>IDENTIFICATION</scope>
</reference>
<dbReference type="PROSITE" id="PS00375">
    <property type="entry name" value="UDPGT"/>
    <property type="match status" value="1"/>
</dbReference>
<dbReference type="Gene3D" id="3.40.50.2000">
    <property type="entry name" value="Glycogen Phosphorylase B"/>
    <property type="match status" value="2"/>
</dbReference>
<keyword evidence="3 4" id="KW-0808">Transferase</keyword>
<dbReference type="RefSeq" id="XP_030956023.1">
    <property type="nucleotide sequence ID" value="XM_031100163.1"/>
</dbReference>
<dbReference type="FunFam" id="3.40.50.2000:FF:000087">
    <property type="entry name" value="Glycosyltransferase"/>
    <property type="match status" value="1"/>
</dbReference>
<name>A0A7N2KYF3_QUELO</name>
<dbReference type="CDD" id="cd03784">
    <property type="entry name" value="GT1_Gtf-like"/>
    <property type="match status" value="1"/>
</dbReference>
<dbReference type="FunFam" id="3.40.50.2000:FF:000037">
    <property type="entry name" value="Glycosyltransferase"/>
    <property type="match status" value="1"/>
</dbReference>
<dbReference type="InterPro" id="IPR035595">
    <property type="entry name" value="UDP_glycos_trans_CS"/>
</dbReference>
<evidence type="ECO:0000256" key="4">
    <source>
        <dbReference type="RuleBase" id="RU003718"/>
    </source>
</evidence>
<reference evidence="7" key="1">
    <citation type="journal article" date="2016" name="G3 (Bethesda)">
        <title>First Draft Assembly and Annotation of the Genome of a California Endemic Oak Quercus lobata Nee (Fagaceae).</title>
        <authorList>
            <person name="Sork V.L."/>
            <person name="Fitz-Gibbon S.T."/>
            <person name="Puiu D."/>
            <person name="Crepeau M."/>
            <person name="Gugger P.F."/>
            <person name="Sherman R."/>
            <person name="Stevens K."/>
            <person name="Langley C.H."/>
            <person name="Pellegrini M."/>
            <person name="Salzberg S.L."/>
        </authorList>
    </citation>
    <scope>NUCLEOTIDE SEQUENCE [LARGE SCALE GENOMIC DNA]</scope>
    <source>
        <strain evidence="7">cv. SW786</strain>
    </source>
</reference>
<evidence type="ECO:0000313" key="7">
    <source>
        <dbReference type="Proteomes" id="UP000594261"/>
    </source>
</evidence>
<dbReference type="OrthoDB" id="5835829at2759"/>
<dbReference type="OMA" id="FHTLKIP"/>
<organism evidence="6 7">
    <name type="scientific">Quercus lobata</name>
    <name type="common">Valley oak</name>
    <dbReference type="NCBI Taxonomy" id="97700"/>
    <lineage>
        <taxon>Eukaryota</taxon>
        <taxon>Viridiplantae</taxon>
        <taxon>Streptophyta</taxon>
        <taxon>Embryophyta</taxon>
        <taxon>Tracheophyta</taxon>
        <taxon>Spermatophyta</taxon>
        <taxon>Magnoliopsida</taxon>
        <taxon>eudicotyledons</taxon>
        <taxon>Gunneridae</taxon>
        <taxon>Pentapetalae</taxon>
        <taxon>rosids</taxon>
        <taxon>fabids</taxon>
        <taxon>Fagales</taxon>
        <taxon>Fagaceae</taxon>
        <taxon>Quercus</taxon>
    </lineage>
</organism>
<dbReference type="InterPro" id="IPR050481">
    <property type="entry name" value="UDP-glycosyltransf_plant"/>
</dbReference>
<dbReference type="EnsemblPlants" id="QL02p061730:mrna">
    <property type="protein sequence ID" value="QL02p061730:mrna:CDS:1"/>
    <property type="gene ID" value="QL02p061730"/>
</dbReference>
<dbReference type="PANTHER" id="PTHR48049:SF91">
    <property type="entry name" value="UDP-GLYCOSYLTRANSFERASE 79B7-RELATED"/>
    <property type="match status" value="1"/>
</dbReference>
<dbReference type="InParanoid" id="A0A7N2KYF3"/>
<evidence type="ECO:0000256" key="1">
    <source>
        <dbReference type="ARBA" id="ARBA00009995"/>
    </source>
</evidence>
<evidence type="ECO:0000256" key="3">
    <source>
        <dbReference type="ARBA" id="ARBA00022679"/>
    </source>
</evidence>
<dbReference type="AlphaFoldDB" id="A0A7N2KYF3"/>
<dbReference type="Proteomes" id="UP000594261">
    <property type="component" value="Chromosome 2"/>
</dbReference>
<dbReference type="FunCoup" id="A0A7N2KYF3">
    <property type="interactions" value="199"/>
</dbReference>
<sequence length="464" mass="51971">MAECKSLELHIAMFPWFATGHMTPFLHLSNEIAKRGHKITFILPKKAQIQLQHLNLHPNFITFHPLTIPHVDGLPLGAETASDISISLVHLLAIAMDRTREQVENILRAKTPDMVFYDNAHWIPEITKQLGIKSICYNVVSAASLAIAMVPTRNVPKDRAITKEELKQLPVGYPSSTIVLHSHEVDSLSFISLPFGDGITFYDRVTTAMKESDVISIRTCQEMEGQLCDYVGNQFGKSVLLTGPVLPEPSKSPSKGMWATWLDGFEPGSMVFCAFGSQIILEKKQFQELLLGFELIGLPFLIALKPPMECATVEEALPNGFKERVKERGRVFGGWVEQPLILSHPSIGCFVSHCGFGSMWESLMSNCQIVLVPHLGDQILNTRLLVEEMKVAVEVEREECGWFSRKNLSKAIKSVMDKDNEVGIMVKKNHAKWKEILASPNFMSGYMDKFVQNLQDLVLVNKKA</sequence>
<dbReference type="PANTHER" id="PTHR48049">
    <property type="entry name" value="GLYCOSYLTRANSFERASE"/>
    <property type="match status" value="1"/>
</dbReference>
<gene>
    <name evidence="6" type="primary">LOC115978138</name>
</gene>
<evidence type="ECO:0000256" key="5">
    <source>
        <dbReference type="RuleBase" id="RU362057"/>
    </source>
</evidence>
<dbReference type="GO" id="GO:0035251">
    <property type="term" value="F:UDP-glucosyltransferase activity"/>
    <property type="evidence" value="ECO:0007669"/>
    <property type="project" value="InterPro"/>
</dbReference>
<dbReference type="KEGG" id="qlo:115978138"/>
<dbReference type="Gramene" id="QL02p061730:mrna">
    <property type="protein sequence ID" value="QL02p061730:mrna:CDS:1"/>
    <property type="gene ID" value="QL02p061730"/>
</dbReference>
<evidence type="ECO:0000313" key="6">
    <source>
        <dbReference type="EnsemblPlants" id="QL02p061730:mrna:CDS:1"/>
    </source>
</evidence>
<evidence type="ECO:0000256" key="2">
    <source>
        <dbReference type="ARBA" id="ARBA00022676"/>
    </source>
</evidence>
<keyword evidence="7" id="KW-1185">Reference proteome</keyword>
<dbReference type="GeneID" id="115978138"/>
<comment type="similarity">
    <text evidence="1 4">Belongs to the UDP-glycosyltransferase family.</text>
</comment>
<dbReference type="Pfam" id="PF00201">
    <property type="entry name" value="UDPGT"/>
    <property type="match status" value="1"/>
</dbReference>
<keyword evidence="2 4" id="KW-0328">Glycosyltransferase</keyword>
<dbReference type="EC" id="2.4.1.-" evidence="5"/>